<evidence type="ECO:0000313" key="1">
    <source>
        <dbReference type="EMBL" id="QBZ73173.1"/>
    </source>
</evidence>
<organism evidence="1 2">
    <name type="scientific">Gordonia phage EricDab</name>
    <dbReference type="NCBI Taxonomy" id="3070616"/>
    <lineage>
        <taxon>Viruses</taxon>
        <taxon>Duplodnaviria</taxon>
        <taxon>Heunggongvirae</taxon>
        <taxon>Uroviricota</taxon>
        <taxon>Caudoviricetes</taxon>
        <taxon>Ericdabvirus</taxon>
        <taxon>Ericdabvirus ericdab</taxon>
    </lineage>
</organism>
<gene>
    <name evidence="1" type="primary">2</name>
    <name evidence="1" type="ORF">SEA_EPICDAB_2</name>
</gene>
<protein>
    <submittedName>
        <fullName evidence="1">Terminase</fullName>
    </submittedName>
</protein>
<accession>A0A4D6E3C7</accession>
<proteinExistence type="predicted"/>
<dbReference type="GeneID" id="77950961"/>
<dbReference type="InterPro" id="IPR027417">
    <property type="entry name" value="P-loop_NTPase"/>
</dbReference>
<sequence length="439" mass="46728">MPWQTDGSDVALEVDSDGLFAYGLVIITVPRQAGKTALTLATALHRGLILPAGRIWYTAQTGIKAREQFIEMIEVVERSPFRSITDCKRGAGDTRIDVPSVGSRLKAHPPTGDYLHGNQSDLNLIDEGWFFSEPDAAALMGAITPTQLTRPNPQTIIVSTMGTADSTWFHGLVDAARAGQPGVCLIEYGITDDVDPEDIDAVAAAHPAVGFTCDVQAIRDARAQLSAGEFARAYGNRRTAAVDRAINVQAWRAAAGTDPGKFPPDAHLALGAASAIDGEVTAIVAAAVVAGIPVVEFIEQRPGTSWAPARLEELSERHGNAPIVLDPNSPAGPIASALADHHALHRVDTEELTSSCADVYERIHRVDLVTGDHAPAVRFRPHPVFDAAADNAARRFIGDRWAWSRRKSAGSVAALEAGTLAAGRALHMPESVTPEVYFA</sequence>
<reference evidence="1 2" key="1">
    <citation type="submission" date="2019-03" db="EMBL/GenBank/DDBJ databases">
        <authorList>
            <person name="Fakhre F."/>
            <person name="Gonzalez R.M."/>
            <person name="Howells E.K."/>
            <person name="Otero L.A."/>
            <person name="Pegoraro K.N."/>
            <person name="Robichaux K.C."/>
            <person name="Rodier A."/>
            <person name="Sadowski C.L."/>
            <person name="Carter V.P."/>
            <person name="Gray A.D."/>
            <person name="Klein G.C."/>
            <person name="Lebosada C."/>
            <person name="Miklaszewski C.M."/>
            <person name="Sutton S.N."/>
            <person name="Pollenz R.S."/>
            <person name="Garlena R.A."/>
            <person name="Russell D.A."/>
            <person name="Pope W.H."/>
            <person name="Jacobs-Sera D."/>
            <person name="Hatfull G.F."/>
        </authorList>
    </citation>
    <scope>NUCLEOTIDE SEQUENCE [LARGE SCALE GENOMIC DNA]</scope>
</reference>
<dbReference type="KEGG" id="vg:77950961"/>
<keyword evidence="2" id="KW-1185">Reference proteome</keyword>
<dbReference type="EMBL" id="MK660712">
    <property type="protein sequence ID" value="QBZ73173.1"/>
    <property type="molecule type" value="Genomic_DNA"/>
</dbReference>
<dbReference type="RefSeq" id="YP_010674644.1">
    <property type="nucleotide sequence ID" value="NC_070997.1"/>
</dbReference>
<evidence type="ECO:0000313" key="2">
    <source>
        <dbReference type="Proteomes" id="UP000297043"/>
    </source>
</evidence>
<dbReference type="Gene3D" id="3.40.50.300">
    <property type="entry name" value="P-loop containing nucleotide triphosphate hydrolases"/>
    <property type="match status" value="1"/>
</dbReference>
<name>A0A4D6E3C7_9CAUD</name>
<dbReference type="Proteomes" id="UP000297043">
    <property type="component" value="Segment"/>
</dbReference>